<evidence type="ECO:0000313" key="5">
    <source>
        <dbReference type="EMBL" id="PQA87668.1"/>
    </source>
</evidence>
<dbReference type="InterPro" id="IPR011234">
    <property type="entry name" value="Fumarylacetoacetase-like_C"/>
</dbReference>
<dbReference type="PANTHER" id="PTHR42796">
    <property type="entry name" value="FUMARYLACETOACETATE HYDROLASE DOMAIN-CONTAINING PROTEIN 2A-RELATED"/>
    <property type="match status" value="1"/>
</dbReference>
<comment type="similarity">
    <text evidence="1">Belongs to the FAH family.</text>
</comment>
<dbReference type="PANTHER" id="PTHR42796:SF4">
    <property type="entry name" value="FUMARYLACETOACETATE HYDROLASE DOMAIN-CONTAINING PROTEIN 2A"/>
    <property type="match status" value="1"/>
</dbReference>
<dbReference type="SUPFAM" id="SSF56529">
    <property type="entry name" value="FAH"/>
    <property type="match status" value="1"/>
</dbReference>
<feature type="domain" description="Fumarylacetoacetase-like C-terminal" evidence="3">
    <location>
        <begin position="93"/>
        <end position="282"/>
    </location>
</feature>
<organism evidence="5 6">
    <name type="scientific">Hyphococcus luteus</name>
    <dbReference type="NCBI Taxonomy" id="2058213"/>
    <lineage>
        <taxon>Bacteria</taxon>
        <taxon>Pseudomonadati</taxon>
        <taxon>Pseudomonadota</taxon>
        <taxon>Alphaproteobacteria</taxon>
        <taxon>Parvularculales</taxon>
        <taxon>Parvularculaceae</taxon>
        <taxon>Hyphococcus</taxon>
    </lineage>
</organism>
<keyword evidence="5" id="KW-0413">Isomerase</keyword>
<dbReference type="InterPro" id="IPR018833">
    <property type="entry name" value="Rv2993c-like_N"/>
</dbReference>
<gene>
    <name evidence="5" type="ORF">CW354_11375</name>
</gene>
<feature type="domain" description="Rv2993c-like N-terminal" evidence="4">
    <location>
        <begin position="1"/>
        <end position="69"/>
    </location>
</feature>
<dbReference type="InterPro" id="IPR051121">
    <property type="entry name" value="FAH"/>
</dbReference>
<comment type="caution">
    <text evidence="5">The sequence shown here is derived from an EMBL/GenBank/DDBJ whole genome shotgun (WGS) entry which is preliminary data.</text>
</comment>
<dbReference type="OrthoDB" id="5197601at2"/>
<evidence type="ECO:0000259" key="3">
    <source>
        <dbReference type="Pfam" id="PF01557"/>
    </source>
</evidence>
<name>A0A2S7K5E4_9PROT</name>
<dbReference type="GO" id="GO:0044281">
    <property type="term" value="P:small molecule metabolic process"/>
    <property type="evidence" value="ECO:0007669"/>
    <property type="project" value="UniProtKB-ARBA"/>
</dbReference>
<dbReference type="GO" id="GO:0016853">
    <property type="term" value="F:isomerase activity"/>
    <property type="evidence" value="ECO:0007669"/>
    <property type="project" value="UniProtKB-KW"/>
</dbReference>
<dbReference type="Proteomes" id="UP000239504">
    <property type="component" value="Unassembled WGS sequence"/>
</dbReference>
<sequence length="284" mass="30285">MKFVRYEFNGQISFGVVRGDAIVSLEPLIGELTLEDVIADWANRRGPVARYVDENMATDKLSDVRLLAPIADPPKIVGIGANYPRFGGGDLETSSPVLFLKPKSSIAGPFDPIILPPEAPSVIGEVELAIVIGKPGHRIAPSQAVEHIFGFMTANDVTAPEILLGESHKHALLLQQARGKGFPGFCPTGPWIETIDAASFPPAFRLEQRIGDDLEIEGNTADMVVGVSELVADISCAFGLQENDIILTGSPPPLGGKRIPLRAGDILRTDIDGVGSLANPIVRL</sequence>
<dbReference type="Pfam" id="PF10370">
    <property type="entry name" value="Rv2993c-like_N"/>
    <property type="match status" value="1"/>
</dbReference>
<evidence type="ECO:0000256" key="2">
    <source>
        <dbReference type="ARBA" id="ARBA00022723"/>
    </source>
</evidence>
<dbReference type="Pfam" id="PF01557">
    <property type="entry name" value="FAA_hydrolase"/>
    <property type="match status" value="1"/>
</dbReference>
<reference evidence="5 6" key="1">
    <citation type="submission" date="2017-12" db="EMBL/GenBank/DDBJ databases">
        <authorList>
            <person name="Hurst M.R.H."/>
        </authorList>
    </citation>
    <scope>NUCLEOTIDE SEQUENCE [LARGE SCALE GENOMIC DNA]</scope>
    <source>
        <strain evidence="5 6">SY-3-19</strain>
    </source>
</reference>
<proteinExistence type="inferred from homology"/>
<evidence type="ECO:0000313" key="6">
    <source>
        <dbReference type="Proteomes" id="UP000239504"/>
    </source>
</evidence>
<dbReference type="GO" id="GO:0046872">
    <property type="term" value="F:metal ion binding"/>
    <property type="evidence" value="ECO:0007669"/>
    <property type="project" value="UniProtKB-KW"/>
</dbReference>
<dbReference type="InterPro" id="IPR036663">
    <property type="entry name" value="Fumarylacetoacetase_C_sf"/>
</dbReference>
<accession>A0A2S7K5E4</accession>
<evidence type="ECO:0000259" key="4">
    <source>
        <dbReference type="Pfam" id="PF10370"/>
    </source>
</evidence>
<keyword evidence="6" id="KW-1185">Reference proteome</keyword>
<dbReference type="RefSeq" id="WP_104830206.1">
    <property type="nucleotide sequence ID" value="NZ_PJCH01000006.1"/>
</dbReference>
<dbReference type="EMBL" id="PJCH01000006">
    <property type="protein sequence ID" value="PQA87668.1"/>
    <property type="molecule type" value="Genomic_DNA"/>
</dbReference>
<dbReference type="Gene3D" id="3.90.850.10">
    <property type="entry name" value="Fumarylacetoacetase-like, C-terminal domain"/>
    <property type="match status" value="1"/>
</dbReference>
<protein>
    <submittedName>
        <fullName evidence="5">2-hydroxyhepta-2,4-diene-1,7-dioate isomerase</fullName>
    </submittedName>
</protein>
<dbReference type="AlphaFoldDB" id="A0A2S7K5E4"/>
<evidence type="ECO:0000256" key="1">
    <source>
        <dbReference type="ARBA" id="ARBA00010211"/>
    </source>
</evidence>
<keyword evidence="2" id="KW-0479">Metal-binding</keyword>